<dbReference type="KEGG" id="bpg:Bathy02g02640"/>
<name>K8EAW3_9CHLO</name>
<feature type="region of interest" description="Disordered" evidence="1">
    <location>
        <begin position="271"/>
        <end position="334"/>
    </location>
</feature>
<feature type="region of interest" description="Disordered" evidence="1">
    <location>
        <begin position="124"/>
        <end position="250"/>
    </location>
</feature>
<feature type="compositionally biased region" description="Low complexity" evidence="1">
    <location>
        <begin position="278"/>
        <end position="295"/>
    </location>
</feature>
<keyword evidence="3" id="KW-1185">Reference proteome</keyword>
<dbReference type="GeneID" id="19017377"/>
<sequence length="696" mass="75367">MSRRAEDQEEGKDDDQVQSQTLLTASDVATCLNSCHESSVVALPPSFFLRHQNHLHRPLRPNAKSHPPDEKNDDEKRDANDIWIGRVDQLAKALGVVRFSKCASQEVLTSSRTVTTKRGALLGKTLEGFGEGGGGGEQNNKSERTEKNTPEEMEESRNNNSASSSRRSSMDLAFRNLRMTPPPLTTTSATTAPLSSMTHQYSHQSTPNLTTAHNQSSSSLSPVKAKTATMTSQSRPTTPTPGENERDEELGSRSLYSFYVVLKAIHEVVTSAPSEPMTTSASTSFAENNNNESSNGVGGNKISSNVDNNRSSSSTHSSTNEMSSGNGTTTTENKESSALKYMVVIPGSGGVAGDTLRYVRRFASMGHVVIAPDDMAWPMHLRYRPRKDLREDSAAEEENEITKEEDSYWNDFALYDVATDATTGAKQSASGSLVYKSSAKSFIEDSFLKKQYDAALKLKSVVVSHILLTLPDFIKNAGVALVGNSEGAAVLGMLNDKTFMNNYATASSKSVVKARIAIAYPFEPSYFTDGLKGWFAGTFGSSWSSNCPVLCINGSEDEFFGPLSSVASDVVSAKRLSMDGQEKEVMEKNYSGDASIALEKLAAQHRAKNQGQSNLLSVIVVGAKHGILKSHDAMVSKLLRKFLRAPQKCLKSVVDAFSEEVVDYTITSNGSVGKLILETKKVKTNALRSSLYDAAA</sequence>
<feature type="compositionally biased region" description="Low complexity" evidence="1">
    <location>
        <begin position="158"/>
        <end position="167"/>
    </location>
</feature>
<gene>
    <name evidence="2" type="ORF">Bathy02g02640</name>
</gene>
<dbReference type="RefSeq" id="XP_007514666.1">
    <property type="nucleotide sequence ID" value="XM_007514604.1"/>
</dbReference>
<dbReference type="AlphaFoldDB" id="K8EAW3"/>
<accession>K8EAW3</accession>
<dbReference type="Gene3D" id="3.40.50.1820">
    <property type="entry name" value="alpha/beta hydrolase"/>
    <property type="match status" value="1"/>
</dbReference>
<feature type="compositionally biased region" description="Low complexity" evidence="1">
    <location>
        <begin position="185"/>
        <end position="198"/>
    </location>
</feature>
<feature type="compositionally biased region" description="Basic and acidic residues" evidence="1">
    <location>
        <begin position="140"/>
        <end position="150"/>
    </location>
</feature>
<dbReference type="eggNOG" id="ENOG502SDYY">
    <property type="taxonomic scope" value="Eukaryota"/>
</dbReference>
<feature type="compositionally biased region" description="Low complexity" evidence="1">
    <location>
        <begin position="303"/>
        <end position="324"/>
    </location>
</feature>
<organism evidence="2 3">
    <name type="scientific">Bathycoccus prasinos</name>
    <dbReference type="NCBI Taxonomy" id="41875"/>
    <lineage>
        <taxon>Eukaryota</taxon>
        <taxon>Viridiplantae</taxon>
        <taxon>Chlorophyta</taxon>
        <taxon>Mamiellophyceae</taxon>
        <taxon>Mamiellales</taxon>
        <taxon>Bathycoccaceae</taxon>
        <taxon>Bathycoccus</taxon>
    </lineage>
</organism>
<feature type="compositionally biased region" description="Basic and acidic residues" evidence="1">
    <location>
        <begin position="66"/>
        <end position="78"/>
    </location>
</feature>
<dbReference type="EMBL" id="FO082277">
    <property type="protein sequence ID" value="CCO14906.1"/>
    <property type="molecule type" value="Genomic_DNA"/>
</dbReference>
<feature type="compositionally biased region" description="Polar residues" evidence="1">
    <location>
        <begin position="199"/>
        <end position="221"/>
    </location>
</feature>
<proteinExistence type="predicted"/>
<dbReference type="Proteomes" id="UP000198341">
    <property type="component" value="Chromosome 2"/>
</dbReference>
<dbReference type="OrthoDB" id="498948at2759"/>
<dbReference type="InterPro" id="IPR029058">
    <property type="entry name" value="AB_hydrolase_fold"/>
</dbReference>
<feature type="compositionally biased region" description="Polar residues" evidence="1">
    <location>
        <begin position="228"/>
        <end position="241"/>
    </location>
</feature>
<evidence type="ECO:0000313" key="2">
    <source>
        <dbReference type="EMBL" id="CCO14906.1"/>
    </source>
</evidence>
<feature type="region of interest" description="Disordered" evidence="1">
    <location>
        <begin position="1"/>
        <end position="20"/>
    </location>
</feature>
<feature type="region of interest" description="Disordered" evidence="1">
    <location>
        <begin position="58"/>
        <end position="78"/>
    </location>
</feature>
<reference evidence="2 3" key="1">
    <citation type="submission" date="2011-10" db="EMBL/GenBank/DDBJ databases">
        <authorList>
            <person name="Genoscope - CEA"/>
        </authorList>
    </citation>
    <scope>NUCLEOTIDE SEQUENCE [LARGE SCALE GENOMIC DNA]</scope>
    <source>
        <strain evidence="2 3">RCC 1105</strain>
    </source>
</reference>
<protein>
    <submittedName>
        <fullName evidence="2">Uncharacterized protein</fullName>
    </submittedName>
</protein>
<dbReference type="SUPFAM" id="SSF53474">
    <property type="entry name" value="alpha/beta-Hydrolases"/>
    <property type="match status" value="1"/>
</dbReference>
<evidence type="ECO:0000313" key="3">
    <source>
        <dbReference type="Proteomes" id="UP000198341"/>
    </source>
</evidence>
<evidence type="ECO:0000256" key="1">
    <source>
        <dbReference type="SAM" id="MobiDB-lite"/>
    </source>
</evidence>